<dbReference type="GO" id="GO:0043161">
    <property type="term" value="P:proteasome-mediated ubiquitin-dependent protein catabolic process"/>
    <property type="evidence" value="ECO:0007669"/>
    <property type="project" value="TreeGrafter"/>
</dbReference>
<comment type="caution">
    <text evidence="9">The sequence shown here is derived from an EMBL/GenBank/DDBJ whole genome shotgun (WGS) entry which is preliminary data.</text>
</comment>
<evidence type="ECO:0000313" key="9">
    <source>
        <dbReference type="EMBL" id="GMR32597.1"/>
    </source>
</evidence>
<dbReference type="PANTHER" id="PTHR44080">
    <property type="entry name" value="E3 UBIQUITIN-PROTEIN LIGASE COP1"/>
    <property type="match status" value="1"/>
</dbReference>
<evidence type="ECO:0000256" key="1">
    <source>
        <dbReference type="ARBA" id="ARBA00022574"/>
    </source>
</evidence>
<evidence type="ECO:0000256" key="7">
    <source>
        <dbReference type="SAM" id="MobiDB-lite"/>
    </source>
</evidence>
<dbReference type="InterPro" id="IPR042755">
    <property type="entry name" value="COP1"/>
</dbReference>
<evidence type="ECO:0000256" key="2">
    <source>
        <dbReference type="ARBA" id="ARBA00022737"/>
    </source>
</evidence>
<keyword evidence="3 5" id="KW-0479">Metal-binding</keyword>
<evidence type="ECO:0000256" key="6">
    <source>
        <dbReference type="PROSITE-ProRule" id="PRU00221"/>
    </source>
</evidence>
<name>A0AAN5C798_9BILA</name>
<dbReference type="SMART" id="SM00320">
    <property type="entry name" value="WD40"/>
    <property type="match status" value="7"/>
</dbReference>
<dbReference type="InterPro" id="IPR001680">
    <property type="entry name" value="WD40_rpt"/>
</dbReference>
<dbReference type="AlphaFoldDB" id="A0AAN5C798"/>
<keyword evidence="4" id="KW-0862">Zinc</keyword>
<dbReference type="EMBL" id="BTRK01000001">
    <property type="protein sequence ID" value="GMR32597.1"/>
    <property type="molecule type" value="Genomic_DNA"/>
</dbReference>
<feature type="repeat" description="WD" evidence="6">
    <location>
        <begin position="765"/>
        <end position="802"/>
    </location>
</feature>
<dbReference type="PROSITE" id="PS50089">
    <property type="entry name" value="ZF_RING_2"/>
    <property type="match status" value="1"/>
</dbReference>
<accession>A0AAN5C798</accession>
<protein>
    <recommendedName>
        <fullName evidence="8">RING-type domain-containing protein</fullName>
    </recommendedName>
</protein>
<keyword evidence="2" id="KW-0677">Repeat</keyword>
<dbReference type="InterPro" id="IPR019775">
    <property type="entry name" value="WD40_repeat_CS"/>
</dbReference>
<dbReference type="PROSITE" id="PS00678">
    <property type="entry name" value="WD_REPEATS_1"/>
    <property type="match status" value="1"/>
</dbReference>
<feature type="domain" description="RING-type" evidence="8">
    <location>
        <begin position="83"/>
        <end position="122"/>
    </location>
</feature>
<dbReference type="InterPro" id="IPR036322">
    <property type="entry name" value="WD40_repeat_dom_sf"/>
</dbReference>
<proteinExistence type="predicted"/>
<feature type="compositionally biased region" description="Polar residues" evidence="7">
    <location>
        <begin position="344"/>
        <end position="353"/>
    </location>
</feature>
<dbReference type="Pfam" id="PF00400">
    <property type="entry name" value="WD40"/>
    <property type="match status" value="3"/>
</dbReference>
<feature type="region of interest" description="Disordered" evidence="7">
    <location>
        <begin position="331"/>
        <end position="356"/>
    </location>
</feature>
<dbReference type="GO" id="GO:0061630">
    <property type="term" value="F:ubiquitin protein ligase activity"/>
    <property type="evidence" value="ECO:0007669"/>
    <property type="project" value="InterPro"/>
</dbReference>
<evidence type="ECO:0000313" key="10">
    <source>
        <dbReference type="Proteomes" id="UP001328107"/>
    </source>
</evidence>
<gene>
    <name evidence="9" type="ORF">PMAYCL1PPCAC_02792</name>
</gene>
<dbReference type="Gene3D" id="2.130.10.10">
    <property type="entry name" value="YVTN repeat-like/Quinoprotein amine dehydrogenase"/>
    <property type="match status" value="1"/>
</dbReference>
<evidence type="ECO:0000256" key="5">
    <source>
        <dbReference type="PROSITE-ProRule" id="PRU00175"/>
    </source>
</evidence>
<keyword evidence="3 5" id="KW-0863">Zinc-finger</keyword>
<dbReference type="InterPro" id="IPR015943">
    <property type="entry name" value="WD40/YVTN_repeat-like_dom_sf"/>
</dbReference>
<sequence length="902" mass="101676">MGEFKVPGLPRGQNNQIGMISKEIGERINLRDEIKSIVEDGEQPSSSSSSSIDVFTDDSILLHGYTAAQYAGLAPVNGLDLLCKVCHRVMVDPLTTICKHTMCTRCFTMNTLNHQPEPCPVCGHIFGPVSIWYFVQSGYDEAAKYIHISRNNLLEEYFTSPIVRSRFNCINQIHEMTNPNEVYELFRDIFWFYKNPENEHLIQRAFAHTFLRIMSTRLKKRVNEEIKRIFQMEVELGYLNRYNNDSDARLIESFMAAFPDRAEKSKRIFITTDPRGNQSTRSTIFPEYYPEKMVLTHLPCNYEPSAIVCTVSDSLPSFHRGVQVTTSHFVSSLAKEEGEEDNLSARTPSSHQNPADEPFVHFVRVPSGKHHNVPSGSNSRTGMNEAGVDEPMDTGFPSSSSAVRHHPSCEPSSSGNSYLCGGTIHNHSKPMNCPRVMAKHPCMHSECCNCGLGVGIQQYYSALGTKKETDSPGTPPVSLPKGIKEKEESLWDPNWNGRVALSNSSYPMLSSEYLNDRMNGLIEKQEVEALALYEKLRENHLRGQLEVEGEKAYCGVGYDMFTQVGNYLENASKYLRMDKISEFPYKNGQCVSCLDFDSTGGLLAIGGTAKCVRIFDFEEQLRDYSNYETSNALMEIPTLSKLSGVAWCKSEPQNVLMSEYDGVATLYDVNAGQEIRRYKDHNRRIWDASFAHDTVNAKFATCGDDGKVFLYKAAQPSPVHAIDVGFSVTSVEFCPWAEYQLAVGVSDATVNIYDIRFTKPQFLQLRGHKKAVSYVRYMDGGPDKHNLISAAIDSSIQLWNLDKETWKCERTFKGHLNEKNFVGLATNGEHFVTGSEGNDIVLYHQFFSNPMATTNFLKTIEFSDFDEQHDRNDFVSCLKWKKGTNIFVAGNNQGQIQAYKAH</sequence>
<evidence type="ECO:0000259" key="8">
    <source>
        <dbReference type="PROSITE" id="PS50089"/>
    </source>
</evidence>
<keyword evidence="1 6" id="KW-0853">WD repeat</keyword>
<dbReference type="InterPro" id="IPR001841">
    <property type="entry name" value="Znf_RING"/>
</dbReference>
<keyword evidence="10" id="KW-1185">Reference proteome</keyword>
<evidence type="ECO:0000256" key="4">
    <source>
        <dbReference type="ARBA" id="ARBA00022833"/>
    </source>
</evidence>
<dbReference type="GO" id="GO:0008270">
    <property type="term" value="F:zinc ion binding"/>
    <property type="evidence" value="ECO:0007669"/>
    <property type="project" value="UniProtKB-KW"/>
</dbReference>
<dbReference type="Gene3D" id="3.30.40.10">
    <property type="entry name" value="Zinc/RING finger domain, C3HC4 (zinc finger)"/>
    <property type="match status" value="1"/>
</dbReference>
<dbReference type="PROSITE" id="PS50082">
    <property type="entry name" value="WD_REPEATS_2"/>
    <property type="match status" value="1"/>
</dbReference>
<dbReference type="PANTHER" id="PTHR44080:SF1">
    <property type="entry name" value="E3 UBIQUITIN-PROTEIN LIGASE COP1"/>
    <property type="match status" value="1"/>
</dbReference>
<reference evidence="10" key="1">
    <citation type="submission" date="2022-10" db="EMBL/GenBank/DDBJ databases">
        <title>Genome assembly of Pristionchus species.</title>
        <authorList>
            <person name="Yoshida K."/>
            <person name="Sommer R.J."/>
        </authorList>
    </citation>
    <scope>NUCLEOTIDE SEQUENCE [LARGE SCALE GENOMIC DNA]</scope>
    <source>
        <strain evidence="10">RS5460</strain>
    </source>
</reference>
<dbReference type="SUPFAM" id="SSF50978">
    <property type="entry name" value="WD40 repeat-like"/>
    <property type="match status" value="1"/>
</dbReference>
<dbReference type="Proteomes" id="UP001328107">
    <property type="component" value="Unassembled WGS sequence"/>
</dbReference>
<dbReference type="SUPFAM" id="SSF57850">
    <property type="entry name" value="RING/U-box"/>
    <property type="match status" value="1"/>
</dbReference>
<evidence type="ECO:0000256" key="3">
    <source>
        <dbReference type="ARBA" id="ARBA00022771"/>
    </source>
</evidence>
<dbReference type="InterPro" id="IPR013083">
    <property type="entry name" value="Znf_RING/FYVE/PHD"/>
</dbReference>
<organism evidence="9 10">
    <name type="scientific">Pristionchus mayeri</name>
    <dbReference type="NCBI Taxonomy" id="1317129"/>
    <lineage>
        <taxon>Eukaryota</taxon>
        <taxon>Metazoa</taxon>
        <taxon>Ecdysozoa</taxon>
        <taxon>Nematoda</taxon>
        <taxon>Chromadorea</taxon>
        <taxon>Rhabditida</taxon>
        <taxon>Rhabditina</taxon>
        <taxon>Diplogasteromorpha</taxon>
        <taxon>Diplogasteroidea</taxon>
        <taxon>Neodiplogasteridae</taxon>
        <taxon>Pristionchus</taxon>
    </lineage>
</organism>